<comment type="subcellular location">
    <subcellularLocation>
        <location evidence="1">Endoplasmic reticulum membrane</location>
        <topology evidence="1">Multi-pass membrane protein</topology>
    </subcellularLocation>
</comment>
<dbReference type="InterPro" id="IPR007369">
    <property type="entry name" value="Peptidase_A22B_SPP"/>
</dbReference>
<organism evidence="10 11">
    <name type="scientific">Cryptococcus bacillisporus CA1873</name>
    <dbReference type="NCBI Taxonomy" id="1296111"/>
    <lineage>
        <taxon>Eukaryota</taxon>
        <taxon>Fungi</taxon>
        <taxon>Dikarya</taxon>
        <taxon>Basidiomycota</taxon>
        <taxon>Agaricomycotina</taxon>
        <taxon>Tremellomycetes</taxon>
        <taxon>Tremellales</taxon>
        <taxon>Cryptococcaceae</taxon>
        <taxon>Cryptococcus</taxon>
        <taxon>Cryptococcus gattii species complex</taxon>
    </lineage>
</organism>
<evidence type="ECO:0000256" key="1">
    <source>
        <dbReference type="ARBA" id="ARBA00004477"/>
    </source>
</evidence>
<dbReference type="EMBL" id="KN848908">
    <property type="protein sequence ID" value="KIR57935.1"/>
    <property type="molecule type" value="Genomic_DNA"/>
</dbReference>
<dbReference type="Proteomes" id="UP000053800">
    <property type="component" value="Unassembled WGS sequence"/>
</dbReference>
<evidence type="ECO:0000256" key="9">
    <source>
        <dbReference type="SAM" id="Phobius"/>
    </source>
</evidence>
<feature type="transmembrane region" description="Helical" evidence="9">
    <location>
        <begin position="6"/>
        <end position="30"/>
    </location>
</feature>
<keyword evidence="7 9" id="KW-0472">Membrane</keyword>
<dbReference type="PANTHER" id="PTHR12174:SF23">
    <property type="entry name" value="MINOR HISTOCOMPATIBILITY ANTIGEN H13"/>
    <property type="match status" value="1"/>
</dbReference>
<keyword evidence="11" id="KW-1185">Reference proteome</keyword>
<feature type="transmembrane region" description="Helical" evidence="9">
    <location>
        <begin position="70"/>
        <end position="91"/>
    </location>
</feature>
<accession>A0ABR5B3W1</accession>
<name>A0ABR5B3W1_CRYGA</name>
<evidence type="ECO:0000256" key="7">
    <source>
        <dbReference type="ARBA" id="ARBA00023136"/>
    </source>
</evidence>
<proteinExistence type="inferred from homology"/>
<keyword evidence="4" id="KW-0378">Hydrolase</keyword>
<comment type="similarity">
    <text evidence="2">Belongs to the peptidase A22B family.</text>
</comment>
<feature type="compositionally biased region" description="Basic residues" evidence="8">
    <location>
        <begin position="424"/>
        <end position="433"/>
    </location>
</feature>
<evidence type="ECO:0000313" key="10">
    <source>
        <dbReference type="EMBL" id="KIR57935.1"/>
    </source>
</evidence>
<evidence type="ECO:0000256" key="4">
    <source>
        <dbReference type="ARBA" id="ARBA00022801"/>
    </source>
</evidence>
<evidence type="ECO:0000256" key="8">
    <source>
        <dbReference type="SAM" id="MobiDB-lite"/>
    </source>
</evidence>
<dbReference type="SMART" id="SM00730">
    <property type="entry name" value="PSN"/>
    <property type="match status" value="1"/>
</dbReference>
<sequence length="433" mass="47977">MPQDNTIWATYASLGVQALIPIAIGSFKSLKTPEDTRRRLGESKKGQISEEYDDEYEEPMGETLTWKESAMFPILGSVMLLGLWAVLKYFGKKWITIILGVYFGLAGMLAVQSTFSSVIAYLLRVFGISTTTYHVRISAGFRQIFHLPTTLPTMCLIPISVVLPLLYVYFDRHYILSNILALAFSIETLALLKLDSFFTAFLMLGLLLVYDIFWVFATPVMVTVAKGIDAPIKILAPKSSPFASPTDFAMLGLGDIIVPGLVIALCLRYDLHRYAVAYKGRNVTPRSKFGKPYFWCGVVSYILGLGVTIGVMHYFQRAQPALLYLSPACTLGPVLLAFTRRDIKNLWTYDESSEQNKKILDDTIESASEAAIKARAEAKAAAEETVSEGEATVGEAQDARKQKGQVEDDKWMDNTGVIAPEGKAKKKKGGKRK</sequence>
<feature type="transmembrane region" description="Helical" evidence="9">
    <location>
        <begin position="321"/>
        <end position="338"/>
    </location>
</feature>
<feature type="transmembrane region" description="Helical" evidence="9">
    <location>
        <begin position="97"/>
        <end position="123"/>
    </location>
</feature>
<evidence type="ECO:0000256" key="6">
    <source>
        <dbReference type="ARBA" id="ARBA00022989"/>
    </source>
</evidence>
<dbReference type="PANTHER" id="PTHR12174">
    <property type="entry name" value="SIGNAL PEPTIDE PEPTIDASE"/>
    <property type="match status" value="1"/>
</dbReference>
<evidence type="ECO:0000256" key="3">
    <source>
        <dbReference type="ARBA" id="ARBA00022692"/>
    </source>
</evidence>
<dbReference type="Pfam" id="PF04258">
    <property type="entry name" value="Peptidase_A22B"/>
    <property type="match status" value="1"/>
</dbReference>
<feature type="transmembrane region" description="Helical" evidence="9">
    <location>
        <begin position="144"/>
        <end position="167"/>
    </location>
</feature>
<reference evidence="10 11" key="1">
    <citation type="submission" date="2015-01" db="EMBL/GenBank/DDBJ databases">
        <title>The Genome Sequence of Cryptococcus gattii CA1873.</title>
        <authorList>
            <consortium name="The Broad Institute Genomics Platform"/>
            <person name="Cuomo C."/>
            <person name="Litvintseva A."/>
            <person name="Chen Y."/>
            <person name="Heitman J."/>
            <person name="Sun S."/>
            <person name="Springer D."/>
            <person name="Dromer F."/>
            <person name="Young S."/>
            <person name="Zeng Q."/>
            <person name="Gargeya S."/>
            <person name="Abouelleil A."/>
            <person name="Alvarado L."/>
            <person name="Chapman S.B."/>
            <person name="Gainer-Dewar J."/>
            <person name="Goldberg J."/>
            <person name="Griggs A."/>
            <person name="Gujja S."/>
            <person name="Hansen M."/>
            <person name="Howarth C."/>
            <person name="Imamovic A."/>
            <person name="Larimer J."/>
            <person name="Murphy C."/>
            <person name="Naylor J."/>
            <person name="Pearson M."/>
            <person name="Priest M."/>
            <person name="Roberts A."/>
            <person name="Saif S."/>
            <person name="Shea T."/>
            <person name="Sykes S."/>
            <person name="Wortman J."/>
            <person name="Nusbaum C."/>
            <person name="Birren B."/>
        </authorList>
    </citation>
    <scope>NUCLEOTIDE SEQUENCE [LARGE SCALE GENOMIC DNA]</scope>
    <source>
        <strain evidence="10 11">CA1873</strain>
    </source>
</reference>
<evidence type="ECO:0000313" key="11">
    <source>
        <dbReference type="Proteomes" id="UP000053800"/>
    </source>
</evidence>
<evidence type="ECO:0000256" key="5">
    <source>
        <dbReference type="ARBA" id="ARBA00022824"/>
    </source>
</evidence>
<evidence type="ECO:0000256" key="2">
    <source>
        <dbReference type="ARBA" id="ARBA00006859"/>
    </source>
</evidence>
<feature type="transmembrane region" description="Helical" evidence="9">
    <location>
        <begin position="248"/>
        <end position="271"/>
    </location>
</feature>
<feature type="compositionally biased region" description="Basic and acidic residues" evidence="8">
    <location>
        <begin position="397"/>
        <end position="412"/>
    </location>
</feature>
<dbReference type="InterPro" id="IPR006639">
    <property type="entry name" value="Preselin/SPP"/>
</dbReference>
<keyword evidence="5" id="KW-0256">Endoplasmic reticulum</keyword>
<keyword evidence="3 9" id="KW-0812">Transmembrane</keyword>
<keyword evidence="6 9" id="KW-1133">Transmembrane helix</keyword>
<protein>
    <submittedName>
        <fullName evidence="10">Minor histocompatibility antigen H13</fullName>
    </submittedName>
</protein>
<feature type="transmembrane region" description="Helical" evidence="9">
    <location>
        <begin position="292"/>
        <end position="315"/>
    </location>
</feature>
<gene>
    <name evidence="10" type="ORF">I314_06197</name>
</gene>
<feature type="transmembrane region" description="Helical" evidence="9">
    <location>
        <begin position="197"/>
        <end position="217"/>
    </location>
</feature>
<feature type="region of interest" description="Disordered" evidence="8">
    <location>
        <begin position="383"/>
        <end position="433"/>
    </location>
</feature>